<evidence type="ECO:0000313" key="4">
    <source>
        <dbReference type="Proteomes" id="UP000325313"/>
    </source>
</evidence>
<feature type="region of interest" description="Disordered" evidence="1">
    <location>
        <begin position="188"/>
        <end position="220"/>
    </location>
</feature>
<gene>
    <name evidence="3" type="ORF">PGTUg99_020068</name>
</gene>
<feature type="signal peptide" evidence="2">
    <location>
        <begin position="1"/>
        <end position="25"/>
    </location>
</feature>
<protein>
    <submittedName>
        <fullName evidence="3">Uncharacterized protein</fullName>
    </submittedName>
</protein>
<dbReference type="Proteomes" id="UP000325313">
    <property type="component" value="Unassembled WGS sequence"/>
</dbReference>
<proteinExistence type="predicted"/>
<dbReference type="EMBL" id="VDEP01000239">
    <property type="protein sequence ID" value="KAA1121151.1"/>
    <property type="molecule type" value="Genomic_DNA"/>
</dbReference>
<name>A0A5B0R605_PUCGR</name>
<dbReference type="AlphaFoldDB" id="A0A5B0R605"/>
<feature type="compositionally biased region" description="Basic and acidic residues" evidence="1">
    <location>
        <begin position="188"/>
        <end position="208"/>
    </location>
</feature>
<keyword evidence="2" id="KW-0732">Signal</keyword>
<comment type="caution">
    <text evidence="3">The sequence shown here is derived from an EMBL/GenBank/DDBJ whole genome shotgun (WGS) entry which is preliminary data.</text>
</comment>
<feature type="chain" id="PRO_5023094845" evidence="2">
    <location>
        <begin position="26"/>
        <end position="593"/>
    </location>
</feature>
<organism evidence="3 4">
    <name type="scientific">Puccinia graminis f. sp. tritici</name>
    <dbReference type="NCBI Taxonomy" id="56615"/>
    <lineage>
        <taxon>Eukaryota</taxon>
        <taxon>Fungi</taxon>
        <taxon>Dikarya</taxon>
        <taxon>Basidiomycota</taxon>
        <taxon>Pucciniomycotina</taxon>
        <taxon>Pucciniomycetes</taxon>
        <taxon>Pucciniales</taxon>
        <taxon>Pucciniaceae</taxon>
        <taxon>Puccinia</taxon>
    </lineage>
</organism>
<evidence type="ECO:0000256" key="2">
    <source>
        <dbReference type="SAM" id="SignalP"/>
    </source>
</evidence>
<sequence>MLIRVDPRAIWLLALCCSDATSLLGGNWGEIEIDGQVFNKRIILPGVELDEGINVSEKEREVLEYMATVPELHRQQSYLKPTEDSYPVRHKPSRIVEESQISSMRDDFLLIKEDLANLQEAKSVNGIPEKLEETSSWELEIGKFQTQLDALKKILSFISLAIQRKLFRSKLNQKEIFMHTVPSIYPHEEKKRKLDPESEIPPRSKQKVDPSTSSSVPQKIGRDELEEIESHIPKLLAKELADLLEKIASFDSRKESKKSNIETVIALRLQSIVFQALNFLYIYHFIDKEDVQELFESNKNFLLAITNMVLMFKINVGFDKYIPTSVQEILRSSHSSHFRSLFGALDAHKKRQVSYTCLTLVYQHHIIETSSEDLDQIIDQKRMRDVMYLFLKDHQLFLFLEQDLQNRHSSKLGMPVFKLTNGGPIEGQIRKELQDLKNHFLKPGPAIKDDINLKIQCLILTWIEENYREFFVDLQRNNSSLKPKLCLLNAYSHLIYEFKYVVEYLKLFVLRMDASQFPGFKYRQLIKHIPTDLHGALQFIKLVSNYVLLVAFKHDQYIKDFVHNPLMEKYLQIDNLNKYIFFPQFCIAVAKVW</sequence>
<reference evidence="3 4" key="1">
    <citation type="submission" date="2019-05" db="EMBL/GenBank/DDBJ databases">
        <title>Emergence of the Ug99 lineage of the wheat stem rust pathogen through somatic hybridization.</title>
        <authorList>
            <person name="Li F."/>
            <person name="Upadhyaya N.M."/>
            <person name="Sperschneider J."/>
            <person name="Matny O."/>
            <person name="Nguyen-Phuc H."/>
            <person name="Mago R."/>
            <person name="Raley C."/>
            <person name="Miller M.E."/>
            <person name="Silverstein K.A.T."/>
            <person name="Henningsen E."/>
            <person name="Hirsch C.D."/>
            <person name="Visser B."/>
            <person name="Pretorius Z.A."/>
            <person name="Steffenson B.J."/>
            <person name="Schwessinger B."/>
            <person name="Dodds P.N."/>
            <person name="Figueroa M."/>
        </authorList>
    </citation>
    <scope>NUCLEOTIDE SEQUENCE [LARGE SCALE GENOMIC DNA]</scope>
    <source>
        <strain evidence="3 4">Ug99</strain>
    </source>
</reference>
<evidence type="ECO:0000313" key="3">
    <source>
        <dbReference type="EMBL" id="KAA1121151.1"/>
    </source>
</evidence>
<accession>A0A5B0R605</accession>
<evidence type="ECO:0000256" key="1">
    <source>
        <dbReference type="SAM" id="MobiDB-lite"/>
    </source>
</evidence>